<dbReference type="AlphaFoldDB" id="A0A644TLK8"/>
<sequence length="261" mass="29715">MKHLVFISLLLVSFTSLLAQTKENGEEIVGQDKPISTPFCSAAIGWTFPDGEMGKKYESFMNLNANFGWKTKKNFVWMLEFGFGFGSDNVKNKEGILSGIMTNDGTEFIISKEGSDAGVVAYNRNLSLVGKVGKIIPLSKKRPNSGLMLMAGIGGLQHQIIYQSTLEIAEQLEGDYALLYDRQMRGVMLSGFVGYMHMGKKNFSNFYIGIEFNQAWTKTTRIYQINYNYSYDKIFQDRMWTIKAGWMFPFFGRDADKVYYY</sequence>
<protein>
    <recommendedName>
        <fullName evidence="2">Outer membrane protein beta-barrel domain-containing protein</fullName>
    </recommendedName>
</protein>
<name>A0A644TLK8_9ZZZZ</name>
<dbReference type="EMBL" id="VSSQ01000033">
    <property type="protein sequence ID" value="MPL66601.1"/>
    <property type="molecule type" value="Genomic_DNA"/>
</dbReference>
<organism evidence="1">
    <name type="scientific">bioreactor metagenome</name>
    <dbReference type="NCBI Taxonomy" id="1076179"/>
    <lineage>
        <taxon>unclassified sequences</taxon>
        <taxon>metagenomes</taxon>
        <taxon>ecological metagenomes</taxon>
    </lineage>
</organism>
<reference evidence="1" key="1">
    <citation type="submission" date="2019-08" db="EMBL/GenBank/DDBJ databases">
        <authorList>
            <person name="Kucharzyk K."/>
            <person name="Murdoch R.W."/>
            <person name="Higgins S."/>
            <person name="Loffler F."/>
        </authorList>
    </citation>
    <scope>NUCLEOTIDE SEQUENCE</scope>
</reference>
<evidence type="ECO:0000313" key="1">
    <source>
        <dbReference type="EMBL" id="MPL66601.1"/>
    </source>
</evidence>
<evidence type="ECO:0008006" key="2">
    <source>
        <dbReference type="Google" id="ProtNLM"/>
    </source>
</evidence>
<gene>
    <name evidence="1" type="ORF">SDC9_12288</name>
</gene>
<proteinExistence type="predicted"/>
<comment type="caution">
    <text evidence="1">The sequence shown here is derived from an EMBL/GenBank/DDBJ whole genome shotgun (WGS) entry which is preliminary data.</text>
</comment>
<accession>A0A644TLK8</accession>